<proteinExistence type="predicted"/>
<dbReference type="InterPro" id="IPR036291">
    <property type="entry name" value="NAD(P)-bd_dom_sf"/>
</dbReference>
<evidence type="ECO:0000313" key="2">
    <source>
        <dbReference type="Proteomes" id="UP001501009"/>
    </source>
</evidence>
<dbReference type="PANTHER" id="PTHR43431">
    <property type="entry name" value="OXIDOREDUCTASE, SHORT CHAIN DEHYDROGENASE/REDUCTASE FAMILY (AFU_ORTHOLOGUE AFUA_5G14000)"/>
    <property type="match status" value="1"/>
</dbReference>
<dbReference type="EMBL" id="BAABDE010000002">
    <property type="protein sequence ID" value="GAA3773457.1"/>
    <property type="molecule type" value="Genomic_DNA"/>
</dbReference>
<dbReference type="RefSeq" id="WP_275770337.1">
    <property type="nucleotide sequence ID" value="NZ_BAABDE010000002.1"/>
</dbReference>
<organism evidence="1 2">
    <name type="scientific">Streptomyces coacervatus</name>
    <dbReference type="NCBI Taxonomy" id="647381"/>
    <lineage>
        <taxon>Bacteria</taxon>
        <taxon>Bacillati</taxon>
        <taxon>Actinomycetota</taxon>
        <taxon>Actinomycetes</taxon>
        <taxon>Kitasatosporales</taxon>
        <taxon>Streptomycetaceae</taxon>
        <taxon>Streptomyces</taxon>
    </lineage>
</organism>
<comment type="caution">
    <text evidence="1">The sequence shown here is derived from an EMBL/GenBank/DDBJ whole genome shotgun (WGS) entry which is preliminary data.</text>
</comment>
<dbReference type="PANTHER" id="PTHR43431:SF7">
    <property type="entry name" value="OXIDOREDUCTASE, SHORT CHAIN DEHYDROGENASE_REDUCTASE FAMILY (AFU_ORTHOLOGUE AFUA_5G14000)"/>
    <property type="match status" value="1"/>
</dbReference>
<evidence type="ECO:0000313" key="1">
    <source>
        <dbReference type="EMBL" id="GAA3773457.1"/>
    </source>
</evidence>
<reference evidence="2" key="1">
    <citation type="journal article" date="2019" name="Int. J. Syst. Evol. Microbiol.">
        <title>The Global Catalogue of Microorganisms (GCM) 10K type strain sequencing project: providing services to taxonomists for standard genome sequencing and annotation.</title>
        <authorList>
            <consortium name="The Broad Institute Genomics Platform"/>
            <consortium name="The Broad Institute Genome Sequencing Center for Infectious Disease"/>
            <person name="Wu L."/>
            <person name="Ma J."/>
        </authorList>
    </citation>
    <scope>NUCLEOTIDE SEQUENCE [LARGE SCALE GENOMIC DNA]</scope>
    <source>
        <strain evidence="2">JCM 17138</strain>
    </source>
</reference>
<dbReference type="Gene3D" id="3.40.50.720">
    <property type="entry name" value="NAD(P)-binding Rossmann-like Domain"/>
    <property type="match status" value="1"/>
</dbReference>
<gene>
    <name evidence="1" type="ORF">GCM10022403_005710</name>
</gene>
<dbReference type="SUPFAM" id="SSF51735">
    <property type="entry name" value="NAD(P)-binding Rossmann-fold domains"/>
    <property type="match status" value="1"/>
</dbReference>
<protein>
    <submittedName>
        <fullName evidence="1">SDR family NAD(P)-dependent oxidoreductase</fullName>
    </submittedName>
</protein>
<dbReference type="Pfam" id="PF00106">
    <property type="entry name" value="adh_short"/>
    <property type="match status" value="1"/>
</dbReference>
<dbReference type="Proteomes" id="UP001501009">
    <property type="component" value="Unassembled WGS sequence"/>
</dbReference>
<accession>A0ABP7GRP6</accession>
<dbReference type="InterPro" id="IPR002347">
    <property type="entry name" value="SDR_fam"/>
</dbReference>
<keyword evidence="2" id="KW-1185">Reference proteome</keyword>
<name>A0ABP7GRP6_9ACTN</name>
<sequence length="239" mass="24856">MRVTADSGFYERIAATSIAIVGAGPQLGLAIARTFGSRGLDVALISRNRDKLDGLVRTLTAEGINAAAFPADVLDRGALTQALKDAAARFGGIDVLEYSPLGTFGSVVLTTPAESDPSDVQHEIEFQLYGAIAATKAVLPAMREAGAGTLLYTTGAGSLDPVPVVGNVNAAAAALRNWAVNLHKELDGTGIQAAHVGIDVSIAVSLIPGRPVIQPEDISPVYWELHTTKRDQAELVFSG</sequence>